<comment type="caution">
    <text evidence="2">The sequence shown here is derived from an EMBL/GenBank/DDBJ whole genome shotgun (WGS) entry which is preliminary data.</text>
</comment>
<protein>
    <submittedName>
        <fullName evidence="2">Uncharacterized protein</fullName>
    </submittedName>
</protein>
<feature type="transmembrane region" description="Helical" evidence="1">
    <location>
        <begin position="40"/>
        <end position="61"/>
    </location>
</feature>
<keyword evidence="1" id="KW-1133">Transmembrane helix</keyword>
<dbReference type="EMBL" id="QGGW01000014">
    <property type="protein sequence ID" value="PWK56296.1"/>
    <property type="molecule type" value="Genomic_DNA"/>
</dbReference>
<dbReference type="Proteomes" id="UP000245708">
    <property type="component" value="Unassembled WGS sequence"/>
</dbReference>
<reference evidence="2 3" key="1">
    <citation type="submission" date="2018-05" db="EMBL/GenBank/DDBJ databases">
        <title>Genomic Encyclopedia of Type Strains, Phase IV (KMG-IV): sequencing the most valuable type-strain genomes for metagenomic binning, comparative biology and taxonomic classification.</title>
        <authorList>
            <person name="Goeker M."/>
        </authorList>
    </citation>
    <scope>NUCLEOTIDE SEQUENCE [LARGE SCALE GENOMIC DNA]</scope>
    <source>
        <strain evidence="2 3">DSM 16097</strain>
    </source>
</reference>
<name>A0A316G8I0_9RHOB</name>
<organism evidence="2 3">
    <name type="scientific">Roseicyclus mahoneyensis</name>
    <dbReference type="NCBI Taxonomy" id="164332"/>
    <lineage>
        <taxon>Bacteria</taxon>
        <taxon>Pseudomonadati</taxon>
        <taxon>Pseudomonadota</taxon>
        <taxon>Alphaproteobacteria</taxon>
        <taxon>Rhodobacterales</taxon>
        <taxon>Roseobacteraceae</taxon>
        <taxon>Roseicyclus</taxon>
    </lineage>
</organism>
<keyword evidence="1" id="KW-0812">Transmembrane</keyword>
<gene>
    <name evidence="2" type="ORF">C7455_11432</name>
</gene>
<sequence>MTLAQDIPSTAARPRYITRHVTYRLPIIGRMAREVVEGPVDNAFAAIIGGVSAVAIAVVIWGYPALIFSALLATVLMLVTLIRITLG</sequence>
<dbReference type="AlphaFoldDB" id="A0A316G8I0"/>
<proteinExistence type="predicted"/>
<evidence type="ECO:0000313" key="2">
    <source>
        <dbReference type="EMBL" id="PWK56296.1"/>
    </source>
</evidence>
<evidence type="ECO:0000256" key="1">
    <source>
        <dbReference type="SAM" id="Phobius"/>
    </source>
</evidence>
<keyword evidence="1" id="KW-0472">Membrane</keyword>
<evidence type="ECO:0000313" key="3">
    <source>
        <dbReference type="Proteomes" id="UP000245708"/>
    </source>
</evidence>
<dbReference type="OrthoDB" id="8479738at2"/>
<keyword evidence="3" id="KW-1185">Reference proteome</keyword>
<accession>A0A316G8I0</accession>
<dbReference type="RefSeq" id="WP_109670794.1">
    <property type="nucleotide sequence ID" value="NZ_QGGW01000014.1"/>
</dbReference>
<feature type="transmembrane region" description="Helical" evidence="1">
    <location>
        <begin position="67"/>
        <end position="86"/>
    </location>
</feature>